<dbReference type="OrthoDB" id="2972750at2759"/>
<accession>A0A0D0ALS4</accession>
<keyword evidence="2" id="KW-1133">Transmembrane helix</keyword>
<feature type="region of interest" description="Disordered" evidence="1">
    <location>
        <begin position="192"/>
        <end position="216"/>
    </location>
</feature>
<dbReference type="HOGENOM" id="CLU_1034596_0_0_1"/>
<feature type="compositionally biased region" description="Low complexity" evidence="1">
    <location>
        <begin position="1"/>
        <end position="24"/>
    </location>
</feature>
<feature type="region of interest" description="Disordered" evidence="1">
    <location>
        <begin position="1"/>
        <end position="27"/>
    </location>
</feature>
<gene>
    <name evidence="3" type="ORF">GYMLUDRAFT_404877</name>
</gene>
<proteinExistence type="predicted"/>
<dbReference type="AlphaFoldDB" id="A0A0D0ALS4"/>
<feature type="transmembrane region" description="Helical" evidence="2">
    <location>
        <begin position="38"/>
        <end position="59"/>
    </location>
</feature>
<keyword evidence="2" id="KW-0812">Transmembrane</keyword>
<dbReference type="Proteomes" id="UP000053593">
    <property type="component" value="Unassembled WGS sequence"/>
</dbReference>
<dbReference type="EMBL" id="KN834870">
    <property type="protein sequence ID" value="KIK51185.1"/>
    <property type="molecule type" value="Genomic_DNA"/>
</dbReference>
<evidence type="ECO:0000313" key="3">
    <source>
        <dbReference type="EMBL" id="KIK51185.1"/>
    </source>
</evidence>
<evidence type="ECO:0000256" key="1">
    <source>
        <dbReference type="SAM" id="MobiDB-lite"/>
    </source>
</evidence>
<evidence type="ECO:0000313" key="4">
    <source>
        <dbReference type="Proteomes" id="UP000053593"/>
    </source>
</evidence>
<evidence type="ECO:0000256" key="2">
    <source>
        <dbReference type="SAM" id="Phobius"/>
    </source>
</evidence>
<sequence length="269" mass="29600">MSLSSPTSLSTSISATSTSTNASSGEGGGIFGGRSATPLIIAFLAIGLLTTAAIGSLGWRRAYLARREPPGRTRALHDNGSGDTLVRIREKPKLWDLRTIAGREGGRVGMTSIRNIYSEKFPVDGHGEEIRRECHGWRDIMPIAVSPLNRRDSSQRSMSVDHVFAPESTAIHIRSLVEKLNNFLEQYCMPIRQDEDEGEDGETGSRDETQMEVGRAARISSSHDLKCYESFQVAVAIAMPQPKKSESEVIKYSVGICRVSRNEMEKRES</sequence>
<organism evidence="3 4">
    <name type="scientific">Collybiopsis luxurians FD-317 M1</name>
    <dbReference type="NCBI Taxonomy" id="944289"/>
    <lineage>
        <taxon>Eukaryota</taxon>
        <taxon>Fungi</taxon>
        <taxon>Dikarya</taxon>
        <taxon>Basidiomycota</taxon>
        <taxon>Agaricomycotina</taxon>
        <taxon>Agaricomycetes</taxon>
        <taxon>Agaricomycetidae</taxon>
        <taxon>Agaricales</taxon>
        <taxon>Marasmiineae</taxon>
        <taxon>Omphalotaceae</taxon>
        <taxon>Collybiopsis</taxon>
        <taxon>Collybiopsis luxurians</taxon>
    </lineage>
</organism>
<reference evidence="3 4" key="1">
    <citation type="submission" date="2014-04" db="EMBL/GenBank/DDBJ databases">
        <title>Evolutionary Origins and Diversification of the Mycorrhizal Mutualists.</title>
        <authorList>
            <consortium name="DOE Joint Genome Institute"/>
            <consortium name="Mycorrhizal Genomics Consortium"/>
            <person name="Kohler A."/>
            <person name="Kuo A."/>
            <person name="Nagy L.G."/>
            <person name="Floudas D."/>
            <person name="Copeland A."/>
            <person name="Barry K.W."/>
            <person name="Cichocki N."/>
            <person name="Veneault-Fourrey C."/>
            <person name="LaButti K."/>
            <person name="Lindquist E.A."/>
            <person name="Lipzen A."/>
            <person name="Lundell T."/>
            <person name="Morin E."/>
            <person name="Murat C."/>
            <person name="Riley R."/>
            <person name="Ohm R."/>
            <person name="Sun H."/>
            <person name="Tunlid A."/>
            <person name="Henrissat B."/>
            <person name="Grigoriev I.V."/>
            <person name="Hibbett D.S."/>
            <person name="Martin F."/>
        </authorList>
    </citation>
    <scope>NUCLEOTIDE SEQUENCE [LARGE SCALE GENOMIC DNA]</scope>
    <source>
        <strain evidence="3 4">FD-317 M1</strain>
    </source>
</reference>
<protein>
    <submittedName>
        <fullName evidence="3">Uncharacterized protein</fullName>
    </submittedName>
</protein>
<name>A0A0D0ALS4_9AGAR</name>
<keyword evidence="2" id="KW-0472">Membrane</keyword>
<keyword evidence="4" id="KW-1185">Reference proteome</keyword>